<evidence type="ECO:0000313" key="8">
    <source>
        <dbReference type="EMBL" id="GBG14739.1"/>
    </source>
</evidence>
<dbReference type="Proteomes" id="UP000245081">
    <property type="component" value="Unassembled WGS sequence"/>
</dbReference>
<dbReference type="PIRSF" id="PIRSF000008">
    <property type="entry name" value="Cytochrome_c551i"/>
    <property type="match status" value="1"/>
</dbReference>
<evidence type="ECO:0000259" key="7">
    <source>
        <dbReference type="PROSITE" id="PS51007"/>
    </source>
</evidence>
<dbReference type="GO" id="GO:0020037">
    <property type="term" value="F:heme binding"/>
    <property type="evidence" value="ECO:0007669"/>
    <property type="project" value="InterPro"/>
</dbReference>
<feature type="domain" description="Cytochrome c" evidence="7">
    <location>
        <begin position="70"/>
        <end position="161"/>
    </location>
</feature>
<feature type="binding site" description="covalent" evidence="4">
    <location>
        <position position="84"/>
    </location>
    <ligand>
        <name>heme c</name>
        <dbReference type="ChEBI" id="CHEBI:61717"/>
    </ligand>
</feature>
<accession>A0A2R5FA90</accession>
<evidence type="ECO:0000256" key="4">
    <source>
        <dbReference type="PIRSR" id="PIRSR000008-1"/>
    </source>
</evidence>
<evidence type="ECO:0000256" key="3">
    <source>
        <dbReference type="ARBA" id="ARBA00023004"/>
    </source>
</evidence>
<dbReference type="GO" id="GO:0005506">
    <property type="term" value="F:iron ion binding"/>
    <property type="evidence" value="ECO:0007669"/>
    <property type="project" value="InterPro"/>
</dbReference>
<feature type="binding site" description="covalent" evidence="4">
    <location>
        <position position="87"/>
    </location>
    <ligand>
        <name>heme c</name>
        <dbReference type="ChEBI" id="CHEBI:61717"/>
    </ligand>
</feature>
<dbReference type="AlphaFoldDB" id="A0A2R5FA90"/>
<dbReference type="Gene3D" id="1.10.760.10">
    <property type="entry name" value="Cytochrome c-like domain"/>
    <property type="match status" value="1"/>
</dbReference>
<gene>
    <name evidence="8" type="ORF">NMK_2340</name>
</gene>
<keyword evidence="9" id="KW-1185">Reference proteome</keyword>
<feature type="signal peptide" evidence="6">
    <location>
        <begin position="1"/>
        <end position="25"/>
    </location>
</feature>
<evidence type="ECO:0000256" key="5">
    <source>
        <dbReference type="PIRSR" id="PIRSR000008-2"/>
    </source>
</evidence>
<dbReference type="GO" id="GO:0009055">
    <property type="term" value="F:electron transfer activity"/>
    <property type="evidence" value="ECO:0007669"/>
    <property type="project" value="InterPro"/>
</dbReference>
<organism evidence="8 9">
    <name type="scientific">Novimethylophilus kurashikiensis</name>
    <dbReference type="NCBI Taxonomy" id="1825523"/>
    <lineage>
        <taxon>Bacteria</taxon>
        <taxon>Pseudomonadati</taxon>
        <taxon>Pseudomonadota</taxon>
        <taxon>Betaproteobacteria</taxon>
        <taxon>Nitrosomonadales</taxon>
        <taxon>Methylophilaceae</taxon>
        <taxon>Novimethylophilus</taxon>
    </lineage>
</organism>
<sequence>MRINRTILAASIATAAIFIHQNLMAAEGQMQQFVATQDGSPLQIKPELFDTPAAKEFAATGKNTYIGNQDAIARGKKLFQLYSCTQCHGGDAQGQTGPSLHGPNFHYAKDATNKGMFETIWHGTNGGMGAKGKGLMDPTDPTNGLTPDEVLKIEAWIRTHGSITGNEKS</sequence>
<proteinExistence type="predicted"/>
<evidence type="ECO:0000313" key="9">
    <source>
        <dbReference type="Proteomes" id="UP000245081"/>
    </source>
</evidence>
<comment type="PTM">
    <text evidence="4">Binds 1 heme c group covalently per subunit.</text>
</comment>
<name>A0A2R5FA90_9PROT</name>
<keyword evidence="2 5" id="KW-0479">Metal-binding</keyword>
<dbReference type="InterPro" id="IPR009056">
    <property type="entry name" value="Cyt_c-like_dom"/>
</dbReference>
<comment type="caution">
    <text evidence="8">The sequence shown here is derived from an EMBL/GenBank/DDBJ whole genome shotgun (WGS) entry which is preliminary data.</text>
</comment>
<dbReference type="RefSeq" id="WP_109015915.1">
    <property type="nucleotide sequence ID" value="NZ_BDOQ01000009.1"/>
</dbReference>
<evidence type="ECO:0000256" key="6">
    <source>
        <dbReference type="SAM" id="SignalP"/>
    </source>
</evidence>
<keyword evidence="6" id="KW-0732">Signal</keyword>
<dbReference type="InterPro" id="IPR009153">
    <property type="entry name" value="Cyt_cL"/>
</dbReference>
<dbReference type="OrthoDB" id="8538335at2"/>
<keyword evidence="3 5" id="KW-0408">Iron</keyword>
<dbReference type="EMBL" id="BDOQ01000009">
    <property type="protein sequence ID" value="GBG14739.1"/>
    <property type="molecule type" value="Genomic_DNA"/>
</dbReference>
<reference evidence="8 9" key="1">
    <citation type="journal article" date="2018" name="Environ. Microbiol.">
        <title>Isolation and genomic characterization of Novimethylophilus kurashikiensis gen. nov. sp. nov., a new lanthanide-dependent methylotrophic species of Methylophilaceae.</title>
        <authorList>
            <person name="Lv H."/>
            <person name="Sahin N."/>
            <person name="Tani A."/>
        </authorList>
    </citation>
    <scope>NUCLEOTIDE SEQUENCE [LARGE SCALE GENOMIC DNA]</scope>
    <source>
        <strain evidence="8 9">La2-4</strain>
    </source>
</reference>
<dbReference type="PROSITE" id="PS51007">
    <property type="entry name" value="CYTC"/>
    <property type="match status" value="1"/>
</dbReference>
<dbReference type="SUPFAM" id="SSF46626">
    <property type="entry name" value="Cytochrome c"/>
    <property type="match status" value="1"/>
</dbReference>
<keyword evidence="1 4" id="KW-0349">Heme</keyword>
<evidence type="ECO:0000256" key="2">
    <source>
        <dbReference type="ARBA" id="ARBA00022723"/>
    </source>
</evidence>
<feature type="chain" id="PRO_5015302216" evidence="6">
    <location>
        <begin position="26"/>
        <end position="169"/>
    </location>
</feature>
<dbReference type="Pfam" id="PF00034">
    <property type="entry name" value="Cytochrom_C"/>
    <property type="match status" value="1"/>
</dbReference>
<dbReference type="GO" id="GO:0042597">
    <property type="term" value="C:periplasmic space"/>
    <property type="evidence" value="ECO:0007669"/>
    <property type="project" value="InterPro"/>
</dbReference>
<dbReference type="InterPro" id="IPR036909">
    <property type="entry name" value="Cyt_c-like_dom_sf"/>
</dbReference>
<protein>
    <submittedName>
        <fullName evidence="8">Cytochrome C</fullName>
    </submittedName>
</protein>
<evidence type="ECO:0000256" key="1">
    <source>
        <dbReference type="ARBA" id="ARBA00022617"/>
    </source>
</evidence>
<feature type="binding site" description="axial binding residue" evidence="5">
    <location>
        <position position="88"/>
    </location>
    <ligand>
        <name>heme c</name>
        <dbReference type="ChEBI" id="CHEBI:61717"/>
    </ligand>
    <ligandPart>
        <name>Fe</name>
        <dbReference type="ChEBI" id="CHEBI:18248"/>
    </ligandPart>
</feature>